<name>A0ABS6TD23_9ENTE</name>
<comment type="caution">
    <text evidence="2">The sequence shown here is derived from an EMBL/GenBank/DDBJ whole genome shotgun (WGS) entry which is preliminary data.</text>
</comment>
<feature type="domain" description="YbaK/aminoacyl-tRNA synthetase-associated" evidence="1">
    <location>
        <begin position="34"/>
        <end position="146"/>
    </location>
</feature>
<dbReference type="PANTHER" id="PTHR31423:SF3">
    <property type="entry name" value="PROLYL-TRNA SYNTHETASE ASSOCIATED DOMAIN-CONTAINING PROTEIN 1-RELATED"/>
    <property type="match status" value="1"/>
</dbReference>
<dbReference type="InterPro" id="IPR040285">
    <property type="entry name" value="ProX/PRXD1"/>
</dbReference>
<protein>
    <submittedName>
        <fullName evidence="2">Prolyl-tRNA synthetase associated domain-containing protein</fullName>
    </submittedName>
</protein>
<dbReference type="RefSeq" id="WP_218325833.1">
    <property type="nucleotide sequence ID" value="NZ_JAHUZB010000003.1"/>
</dbReference>
<dbReference type="Proteomes" id="UP000774130">
    <property type="component" value="Unassembled WGS sequence"/>
</dbReference>
<evidence type="ECO:0000259" key="1">
    <source>
        <dbReference type="Pfam" id="PF04073"/>
    </source>
</evidence>
<accession>A0ABS6TD23</accession>
<proteinExistence type="predicted"/>
<dbReference type="InterPro" id="IPR007214">
    <property type="entry name" value="YbaK/aa-tRNA-synth-assoc-dom"/>
</dbReference>
<reference evidence="2 3" key="1">
    <citation type="submission" date="2021-06" db="EMBL/GenBank/DDBJ databases">
        <title>Enterococcus alishanensis sp. nov., a novel lactic acid bacterium isolated from fresh coffee beans.</title>
        <authorList>
            <person name="Chen Y.-S."/>
        </authorList>
    </citation>
    <scope>NUCLEOTIDE SEQUENCE [LARGE SCALE GENOMIC DNA]</scope>
    <source>
        <strain evidence="2 3">ALS3</strain>
    </source>
</reference>
<organism evidence="2 3">
    <name type="scientific">Enterococcus alishanensis</name>
    <dbReference type="NCBI Taxonomy" id="1303817"/>
    <lineage>
        <taxon>Bacteria</taxon>
        <taxon>Bacillati</taxon>
        <taxon>Bacillota</taxon>
        <taxon>Bacilli</taxon>
        <taxon>Lactobacillales</taxon>
        <taxon>Enterococcaceae</taxon>
        <taxon>Enterococcus</taxon>
    </lineage>
</organism>
<keyword evidence="3" id="KW-1185">Reference proteome</keyword>
<evidence type="ECO:0000313" key="3">
    <source>
        <dbReference type="Proteomes" id="UP000774130"/>
    </source>
</evidence>
<dbReference type="Pfam" id="PF04073">
    <property type="entry name" value="tRNA_edit"/>
    <property type="match status" value="1"/>
</dbReference>
<evidence type="ECO:0000313" key="2">
    <source>
        <dbReference type="EMBL" id="MBV7390780.1"/>
    </source>
</evidence>
<dbReference type="EMBL" id="JAHUZB010000003">
    <property type="protein sequence ID" value="MBV7390780.1"/>
    <property type="molecule type" value="Genomic_DNA"/>
</dbReference>
<dbReference type="PANTHER" id="PTHR31423">
    <property type="entry name" value="YBAK DOMAIN-CONTAINING PROTEIN"/>
    <property type="match status" value="1"/>
</dbReference>
<gene>
    <name evidence="2" type="ORF">KUA55_08820</name>
</gene>
<sequence>MGKEQEVYDLLDSNGITYDVIEHQAVFTVDEIDFDIPDGTEVKNLLLKAKKKENYYFVICPGEKRVNLKALTKKLDEKNLSFASAERLLELLDLTPGSVSPLALYKDKEHKIKLVIDESIDRNKNIGFHPNVNTVTIVINFQEFLKYLKVIGVEPHYVEVPSPE</sequence>